<protein>
    <submittedName>
        <fullName evidence="2">Caspase family protein</fullName>
    </submittedName>
</protein>
<dbReference type="Gene3D" id="3.40.50.1460">
    <property type="match status" value="1"/>
</dbReference>
<gene>
    <name evidence="2" type="ORF">ECE50_015920</name>
</gene>
<accession>A0A3S1BP93</accession>
<feature type="domain" description="Peptidase C14 caspase" evidence="1">
    <location>
        <begin position="7"/>
        <end position="224"/>
    </location>
</feature>
<dbReference type="AlphaFoldDB" id="A0A3S1BP93"/>
<keyword evidence="3" id="KW-1185">Reference proteome</keyword>
<dbReference type="OrthoDB" id="9812126at2"/>
<comment type="caution">
    <text evidence="2">The sequence shown here is derived from an EMBL/GenBank/DDBJ whole genome shotgun (WGS) entry which is preliminary data.</text>
</comment>
<evidence type="ECO:0000313" key="2">
    <source>
        <dbReference type="EMBL" id="NSL88328.1"/>
    </source>
</evidence>
<dbReference type="Proteomes" id="UP000281028">
    <property type="component" value="Unassembled WGS sequence"/>
</dbReference>
<sequence>MLSLKTIILLIGTGKYSAGSGFECIPNITVNLQELKQLFTDESLGYHACNTTIIELPDKTSREIMMEIYNVCEEDLAAGRLIIYYAGHGALNHRNPEQVYLTGTDSCAHNIMVTGINGLVIKNIIRESNASQKIFIVDSCYSGQLIRHMSAGIPANPGSYFSDMKGSYILSAAKNYTPASFDVDNAHVPTHFTAGLLHVIHTGCDNGAEYLNMEMVFTLVKEELTRLKRPVPDKLSQGDASQFIIALNRQYQAIDPVFENEIRKGFLESAAVNNFKGIIYAGLIFIFCIFLNNMVNFYMRNSSQEKRNQSYYVITSPTQSVEKPLLDVFYNPELPPVRVRKSEELLNETFLLLEAVSTVGQGVERGEEDSLGQSRFLDAISTCAHHYLRKRDTATALKYLRMVTHPEIPADSIWAAGIRRHPCMQELFAQESGLHRADTASGLLTAQQDAAP</sequence>
<name>A0A3S1BP93_9BACT</name>
<evidence type="ECO:0000259" key="1">
    <source>
        <dbReference type="Pfam" id="PF00656"/>
    </source>
</evidence>
<dbReference type="Pfam" id="PF00656">
    <property type="entry name" value="Peptidase_C14"/>
    <property type="match status" value="1"/>
</dbReference>
<dbReference type="GO" id="GO:0004197">
    <property type="term" value="F:cysteine-type endopeptidase activity"/>
    <property type="evidence" value="ECO:0007669"/>
    <property type="project" value="InterPro"/>
</dbReference>
<dbReference type="EMBL" id="RIAR02000001">
    <property type="protein sequence ID" value="NSL88328.1"/>
    <property type="molecule type" value="Genomic_DNA"/>
</dbReference>
<dbReference type="GO" id="GO:0006508">
    <property type="term" value="P:proteolysis"/>
    <property type="evidence" value="ECO:0007669"/>
    <property type="project" value="InterPro"/>
</dbReference>
<proteinExistence type="predicted"/>
<dbReference type="InterPro" id="IPR011600">
    <property type="entry name" value="Pept_C14_caspase"/>
</dbReference>
<evidence type="ECO:0000313" key="3">
    <source>
        <dbReference type="Proteomes" id="UP000281028"/>
    </source>
</evidence>
<reference evidence="2" key="1">
    <citation type="submission" date="2020-05" db="EMBL/GenBank/DDBJ databases">
        <title>Chitinophaga laudate sp. nov., isolated from a tropical peat swamp.</title>
        <authorList>
            <person name="Goh C.B.S."/>
            <person name="Lee M.S."/>
            <person name="Parimannan S."/>
            <person name="Pasbakhsh P."/>
            <person name="Yule C.M."/>
            <person name="Rajandas H."/>
            <person name="Loke S."/>
            <person name="Croft L."/>
            <person name="Tan J.B.L."/>
        </authorList>
    </citation>
    <scope>NUCLEOTIDE SEQUENCE</scope>
    <source>
        <strain evidence="2">Mgbs1</strain>
    </source>
</reference>
<organism evidence="2 3">
    <name type="scientific">Chitinophaga solisilvae</name>
    <dbReference type="NCBI Taxonomy" id="1233460"/>
    <lineage>
        <taxon>Bacteria</taxon>
        <taxon>Pseudomonadati</taxon>
        <taxon>Bacteroidota</taxon>
        <taxon>Chitinophagia</taxon>
        <taxon>Chitinophagales</taxon>
        <taxon>Chitinophagaceae</taxon>
        <taxon>Chitinophaga</taxon>
    </lineage>
</organism>